<dbReference type="Proteomes" id="UP001500456">
    <property type="component" value="Unassembled WGS sequence"/>
</dbReference>
<organism evidence="1 2">
    <name type="scientific">Streptomyces plumbiresistens</name>
    <dbReference type="NCBI Taxonomy" id="511811"/>
    <lineage>
        <taxon>Bacteria</taxon>
        <taxon>Bacillati</taxon>
        <taxon>Actinomycetota</taxon>
        <taxon>Actinomycetes</taxon>
        <taxon>Kitasatosporales</taxon>
        <taxon>Streptomycetaceae</taxon>
        <taxon>Streptomyces</taxon>
    </lineage>
</organism>
<evidence type="ECO:0008006" key="3">
    <source>
        <dbReference type="Google" id="ProtNLM"/>
    </source>
</evidence>
<keyword evidence="2" id="KW-1185">Reference proteome</keyword>
<proteinExistence type="predicted"/>
<dbReference type="Gene3D" id="3.40.50.1820">
    <property type="entry name" value="alpha/beta hydrolase"/>
    <property type="match status" value="1"/>
</dbReference>
<dbReference type="SUPFAM" id="SSF53474">
    <property type="entry name" value="alpha/beta-Hydrolases"/>
    <property type="match status" value="1"/>
</dbReference>
<dbReference type="EMBL" id="BAAAZX010000047">
    <property type="protein sequence ID" value="GAA4029422.1"/>
    <property type="molecule type" value="Genomic_DNA"/>
</dbReference>
<accession>A0ABP7TPR8</accession>
<dbReference type="InterPro" id="IPR029058">
    <property type="entry name" value="AB_hydrolase_fold"/>
</dbReference>
<gene>
    <name evidence="1" type="ORF">GCM10022232_89060</name>
</gene>
<protein>
    <recommendedName>
        <fullName evidence="3">Alpha/beta hydrolase</fullName>
    </recommendedName>
</protein>
<sequence length="62" mass="6832">MGTPAPRCDTPAPPWIIPTQNSVDLARRVPNGELVLYPDAGHGGIFQFHGQFVETALEFLER</sequence>
<comment type="caution">
    <text evidence="1">The sequence shown here is derived from an EMBL/GenBank/DDBJ whole genome shotgun (WGS) entry which is preliminary data.</text>
</comment>
<reference evidence="2" key="1">
    <citation type="journal article" date="2019" name="Int. J. Syst. Evol. Microbiol.">
        <title>The Global Catalogue of Microorganisms (GCM) 10K type strain sequencing project: providing services to taxonomists for standard genome sequencing and annotation.</title>
        <authorList>
            <consortium name="The Broad Institute Genomics Platform"/>
            <consortium name="The Broad Institute Genome Sequencing Center for Infectious Disease"/>
            <person name="Wu L."/>
            <person name="Ma J."/>
        </authorList>
    </citation>
    <scope>NUCLEOTIDE SEQUENCE [LARGE SCALE GENOMIC DNA]</scope>
    <source>
        <strain evidence="2">JCM 16924</strain>
    </source>
</reference>
<evidence type="ECO:0000313" key="1">
    <source>
        <dbReference type="EMBL" id="GAA4029422.1"/>
    </source>
</evidence>
<name>A0ABP7TPR8_9ACTN</name>
<evidence type="ECO:0000313" key="2">
    <source>
        <dbReference type="Proteomes" id="UP001500456"/>
    </source>
</evidence>